<dbReference type="GO" id="GO:0016787">
    <property type="term" value="F:hydrolase activity"/>
    <property type="evidence" value="ECO:0007669"/>
    <property type="project" value="UniProtKB-KW"/>
</dbReference>
<dbReference type="GO" id="GO:0031674">
    <property type="term" value="C:I band"/>
    <property type="evidence" value="ECO:0007669"/>
    <property type="project" value="TreeGrafter"/>
</dbReference>
<dbReference type="InterPro" id="IPR002591">
    <property type="entry name" value="Phosphodiest/P_Trfase"/>
</dbReference>
<dbReference type="Pfam" id="PF01663">
    <property type="entry name" value="Phosphodiest"/>
    <property type="match status" value="1"/>
</dbReference>
<dbReference type="Gene3D" id="3.40.720.10">
    <property type="entry name" value="Alkaline Phosphatase, subunit A"/>
    <property type="match status" value="1"/>
</dbReference>
<evidence type="ECO:0000313" key="4">
    <source>
        <dbReference type="WBParaSite" id="SMUV_0000103001-mRNA-1"/>
    </source>
</evidence>
<keyword evidence="3" id="KW-1185">Reference proteome</keyword>
<dbReference type="Gene3D" id="3.40.570.10">
    <property type="entry name" value="Extracellular Endonuclease, subunit A"/>
    <property type="match status" value="1"/>
</dbReference>
<keyword evidence="2" id="KW-0325">Glycoprotein</keyword>
<dbReference type="Proteomes" id="UP000046393">
    <property type="component" value="Unplaced"/>
</dbReference>
<protein>
    <submittedName>
        <fullName evidence="4">NUC domain-containing protein</fullName>
    </submittedName>
</protein>
<dbReference type="GO" id="GO:0055120">
    <property type="term" value="C:striated muscle dense body"/>
    <property type="evidence" value="ECO:0007669"/>
    <property type="project" value="TreeGrafter"/>
</dbReference>
<dbReference type="STRING" id="451379.A0A0N5AA63"/>
<accession>A0A0N5AA63</accession>
<evidence type="ECO:0000256" key="1">
    <source>
        <dbReference type="ARBA" id="ARBA00022801"/>
    </source>
</evidence>
<dbReference type="PANTHER" id="PTHR10151:SF114">
    <property type="entry name" value="ECTONUCLEOTIDE PYROPHOSPHATASE_PHOSPHODIESTERASE C27A7.3"/>
    <property type="match status" value="1"/>
</dbReference>
<name>A0A0N5AA63_9BILA</name>
<dbReference type="SUPFAM" id="SSF53649">
    <property type="entry name" value="Alkaline phosphatase-like"/>
    <property type="match status" value="1"/>
</dbReference>
<dbReference type="GO" id="GO:0016529">
    <property type="term" value="C:sarcoplasmic reticulum"/>
    <property type="evidence" value="ECO:0007669"/>
    <property type="project" value="TreeGrafter"/>
</dbReference>
<organism evidence="3 4">
    <name type="scientific">Syphacia muris</name>
    <dbReference type="NCBI Taxonomy" id="451379"/>
    <lineage>
        <taxon>Eukaryota</taxon>
        <taxon>Metazoa</taxon>
        <taxon>Ecdysozoa</taxon>
        <taxon>Nematoda</taxon>
        <taxon>Chromadorea</taxon>
        <taxon>Rhabditida</taxon>
        <taxon>Spirurina</taxon>
        <taxon>Oxyuridomorpha</taxon>
        <taxon>Oxyuroidea</taxon>
        <taxon>Oxyuridae</taxon>
        <taxon>Syphacia</taxon>
    </lineage>
</organism>
<evidence type="ECO:0000256" key="2">
    <source>
        <dbReference type="ARBA" id="ARBA00023180"/>
    </source>
</evidence>
<keyword evidence="1" id="KW-0378">Hydrolase</keyword>
<dbReference type="WBParaSite" id="SMUV_0000103001-mRNA-1">
    <property type="protein sequence ID" value="SMUV_0000103001-mRNA-1"/>
    <property type="gene ID" value="SMUV_0000103001"/>
</dbReference>
<dbReference type="PANTHER" id="PTHR10151">
    <property type="entry name" value="ECTONUCLEOTIDE PYROPHOSPHATASE/PHOSPHODIESTERASE"/>
    <property type="match status" value="1"/>
</dbReference>
<dbReference type="InterPro" id="IPR044929">
    <property type="entry name" value="DNA/RNA_non-sp_Endonuclease_sf"/>
</dbReference>
<dbReference type="AlphaFoldDB" id="A0A0N5AA63"/>
<dbReference type="CDD" id="cd16018">
    <property type="entry name" value="Enpp"/>
    <property type="match status" value="1"/>
</dbReference>
<proteinExistence type="predicted"/>
<evidence type="ECO:0000313" key="3">
    <source>
        <dbReference type="Proteomes" id="UP000046393"/>
    </source>
</evidence>
<reference evidence="4" key="1">
    <citation type="submission" date="2017-02" db="UniProtKB">
        <authorList>
            <consortium name="WormBaseParasite"/>
        </authorList>
    </citation>
    <scope>IDENTIFICATION</scope>
</reference>
<sequence length="631" mass="72081">MNITPNIQQIFDCGTHSKFMIPSFPSKTFPNHYSIATGLYPTWHGIVDNSFMDPNMSQAVFTQGTTSEGWFLGEPIWRTVQRFGLKSAVFFWPGSESPDKLPDYYKKYDKSVPYSARADQIVEWLKMDEEDRPTLLQLYMEEPDGGGHTGGPDSQEVRSGMIMMDGITKYLTDRLIEEGLMGCINIIILSDHGMQQLDMSRAVIMNHQLPADFDGFVFSGVIGHVAVNDKSIDLDELVDSMRCKAGKDYLVYKTPLTPTRFHYGSSKRNGDLVIQGRAGVFVMKDEEEFERRKYNKGNHGFDNRLRSMRAIFAAFGPDVVENREIPEFQNIELYNLFCDLLRIQPSPNNGTRGQLYAVMKNPPKYTNSLEVPSEQCLANVTITYRKAFFQDTSRMVGSCSYDTASIQFNTGVDVCVISLCDAVIHYNSKFGKVEMIETTLSADDWNEKESGCSADISDLRYSCNVTDQSRISLFLNKDVYKTLEVAKVPVTEGFITEIWNPFLAKVEKYVKFYHKISLYAGVAYDSNADSLRDVRPENLNKPTHIYVTLLRCLDTSYDRHNCTTPETLSFILPIIDSDFNCLLKDEFFFENTARVRDVELLSSAEFFRNRNIWSTEQSIYLRTQLPQNLWP</sequence>
<dbReference type="InterPro" id="IPR017850">
    <property type="entry name" value="Alkaline_phosphatase_core_sf"/>
</dbReference>
<dbReference type="Gene3D" id="3.30.1360.180">
    <property type="match status" value="1"/>
</dbReference>